<name>A0A5F7ZEW4_MACMU</name>
<dbReference type="AlphaFoldDB" id="A0A5F7ZEW4"/>
<dbReference type="Ensembl" id="ENSMMUT00000090030.1">
    <property type="protein sequence ID" value="ENSMMUP00000063726.1"/>
    <property type="gene ID" value="ENSMMUG00000052185.1"/>
</dbReference>
<reference evidence="1" key="4">
    <citation type="submission" date="2025-09" db="UniProtKB">
        <authorList>
            <consortium name="Ensembl"/>
        </authorList>
    </citation>
    <scope>IDENTIFICATION</scope>
    <source>
        <strain evidence="1">17573</strain>
    </source>
</reference>
<proteinExistence type="predicted"/>
<dbReference type="PRINTS" id="PR02045">
    <property type="entry name" value="F138DOMAIN"/>
</dbReference>
<dbReference type="GeneTree" id="ENSGT01120000271815"/>
<dbReference type="PANTHER" id="PTHR12138">
    <property type="entry name" value="PRIMATE-EXPANDED PROTEIN FAMILY"/>
    <property type="match status" value="1"/>
</dbReference>
<dbReference type="Bgee" id="ENSMMUG00000052185">
    <property type="expression patterns" value="Expressed in skeletal muscle tissue"/>
</dbReference>
<keyword evidence="2" id="KW-1185">Reference proteome</keyword>
<evidence type="ECO:0000313" key="1">
    <source>
        <dbReference type="Ensembl" id="ENSMMUP00000063726.1"/>
    </source>
</evidence>
<organism evidence="1 2">
    <name type="scientific">Macaca mulatta</name>
    <name type="common">Rhesus macaque</name>
    <dbReference type="NCBI Taxonomy" id="9544"/>
    <lineage>
        <taxon>Eukaryota</taxon>
        <taxon>Metazoa</taxon>
        <taxon>Chordata</taxon>
        <taxon>Craniata</taxon>
        <taxon>Vertebrata</taxon>
        <taxon>Euteleostomi</taxon>
        <taxon>Mammalia</taxon>
        <taxon>Eutheria</taxon>
        <taxon>Euarchontoglires</taxon>
        <taxon>Primates</taxon>
        <taxon>Haplorrhini</taxon>
        <taxon>Catarrhini</taxon>
        <taxon>Cercopithecidae</taxon>
        <taxon>Cercopithecinae</taxon>
        <taxon>Macaca</taxon>
    </lineage>
</organism>
<dbReference type="VEuPathDB" id="HostDB:ENSMMUG00000052185"/>
<dbReference type="PANTHER" id="PTHR12138:SF133">
    <property type="entry name" value="SECRETED PROTEIN"/>
    <property type="match status" value="1"/>
</dbReference>
<accession>A0A5F7ZEW4</accession>
<protein>
    <submittedName>
        <fullName evidence="1">Uncharacterized protein</fullName>
    </submittedName>
</protein>
<dbReference type="InParanoid" id="A0A5F7ZEW4"/>
<sequence>MNVIMAFCSIDLPGSSDPTTSTSQVGRTIGSHHHTGLIFSFSIFFFFLVEARSRYVAQADLKLLGSSHPSASASQSAEITGVSHCTWPISFNVGTLFVLR</sequence>
<reference evidence="1" key="2">
    <citation type="submission" date="2019-01" db="EMBL/GenBank/DDBJ databases">
        <authorList>
            <person name="Graves T."/>
            <person name="Eichler E.E."/>
            <person name="Wilson R.K."/>
        </authorList>
    </citation>
    <scope>NUCLEOTIDE SEQUENCE [LARGE SCALE GENOMIC DNA]</scope>
    <source>
        <strain evidence="1">17573</strain>
    </source>
</reference>
<reference evidence="1" key="3">
    <citation type="submission" date="2025-08" db="UniProtKB">
        <authorList>
            <consortium name="Ensembl"/>
        </authorList>
    </citation>
    <scope>IDENTIFICATION</scope>
    <source>
        <strain evidence="1">17573</strain>
    </source>
</reference>
<evidence type="ECO:0000313" key="2">
    <source>
        <dbReference type="Proteomes" id="UP000006718"/>
    </source>
</evidence>
<reference evidence="2" key="1">
    <citation type="journal article" date="2007" name="Science">
        <title>Evolutionary and biomedical insights from the rhesus macaque genome.</title>
        <authorList>
            <person name="Gibbs R.A."/>
            <person name="Rogers J."/>
            <person name="Katze M.G."/>
            <person name="Bumgarner R."/>
            <person name="Weinstock G.M."/>
            <person name="Mardis E.R."/>
            <person name="Remington K.A."/>
            <person name="Strausberg R.L."/>
            <person name="Venter J.C."/>
            <person name="Wilson R.K."/>
            <person name="Batzer M.A."/>
            <person name="Bustamante C.D."/>
            <person name="Eichler E.E."/>
            <person name="Hahn M.W."/>
            <person name="Hardison R.C."/>
            <person name="Makova K.D."/>
            <person name="Miller W."/>
            <person name="Milosavljevic A."/>
            <person name="Palermo R.E."/>
            <person name="Siepel A."/>
            <person name="Sikela J.M."/>
            <person name="Attaway T."/>
            <person name="Bell S."/>
            <person name="Bernard K.E."/>
            <person name="Buhay C.J."/>
            <person name="Chandrabose M.N."/>
            <person name="Dao M."/>
            <person name="Davis C."/>
            <person name="Delehaunty K.D."/>
            <person name="Ding Y."/>
            <person name="Dinh H.H."/>
            <person name="Dugan-Rocha S."/>
            <person name="Fulton L.A."/>
            <person name="Gabisi R.A."/>
            <person name="Garner T.T."/>
            <person name="Godfrey J."/>
            <person name="Hawes A.C."/>
            <person name="Hernandez J."/>
            <person name="Hines S."/>
            <person name="Holder M."/>
            <person name="Hume J."/>
            <person name="Jhangiani S.N."/>
            <person name="Joshi V."/>
            <person name="Khan Z.M."/>
            <person name="Kirkness E.F."/>
            <person name="Cree A."/>
            <person name="Fowler R.G."/>
            <person name="Lee S."/>
            <person name="Lewis L.R."/>
            <person name="Li Z."/>
            <person name="Liu Y.-S."/>
            <person name="Moore S.M."/>
            <person name="Muzny D."/>
            <person name="Nazareth L.V."/>
            <person name="Ngo D.N."/>
            <person name="Okwuonu G.O."/>
            <person name="Pai G."/>
            <person name="Parker D."/>
            <person name="Paul H.A."/>
            <person name="Pfannkoch C."/>
            <person name="Pohl C.S."/>
            <person name="Rogers Y.-H.C."/>
            <person name="Ruiz S.J."/>
            <person name="Sabo A."/>
            <person name="Santibanez J."/>
            <person name="Schneider B.W."/>
            <person name="Smith S.M."/>
            <person name="Sodergren E."/>
            <person name="Svatek A.F."/>
            <person name="Utterback T.R."/>
            <person name="Vattathil S."/>
            <person name="Warren W."/>
            <person name="White C.S."/>
            <person name="Chinwalla A.T."/>
            <person name="Feng Y."/>
            <person name="Halpern A.L."/>
            <person name="Hillier L.W."/>
            <person name="Huang X."/>
            <person name="Minx P."/>
            <person name="Nelson J.O."/>
            <person name="Pepin K.H."/>
            <person name="Qin X."/>
            <person name="Sutton G.G."/>
            <person name="Venter E."/>
            <person name="Walenz B.P."/>
            <person name="Wallis J.W."/>
            <person name="Worley K.C."/>
            <person name="Yang S.-P."/>
            <person name="Jones S.M."/>
            <person name="Marra M.A."/>
            <person name="Rocchi M."/>
            <person name="Schein J.E."/>
            <person name="Baertsch R."/>
            <person name="Clarke L."/>
            <person name="Csuros M."/>
            <person name="Glasscock J."/>
            <person name="Harris R.A."/>
            <person name="Havlak P."/>
            <person name="Jackson A.R."/>
            <person name="Jiang H."/>
            <person name="Liu Y."/>
            <person name="Messina D.N."/>
            <person name="Shen Y."/>
            <person name="Song H.X.-Z."/>
            <person name="Wylie T."/>
            <person name="Zhang L."/>
            <person name="Birney E."/>
            <person name="Han K."/>
            <person name="Konkel M.K."/>
            <person name="Lee J."/>
            <person name="Smit A.F.A."/>
            <person name="Ullmer B."/>
            <person name="Wang H."/>
            <person name="Xing J."/>
            <person name="Burhans R."/>
            <person name="Cheng Z."/>
            <person name="Karro J.E."/>
            <person name="Ma J."/>
            <person name="Raney B."/>
            <person name="She X."/>
            <person name="Cox M.J."/>
            <person name="Demuth J.P."/>
            <person name="Dumas L.J."/>
            <person name="Han S.-G."/>
            <person name="Hopkins J."/>
            <person name="Karimpour-Fard A."/>
            <person name="Kim Y.H."/>
            <person name="Pollack J.R."/>
            <person name="Vinar T."/>
            <person name="Addo-Quaye C."/>
            <person name="Degenhardt J."/>
            <person name="Denby A."/>
            <person name="Hubisz M.J."/>
            <person name="Indap A."/>
            <person name="Kosiol C."/>
            <person name="Lahn B.T."/>
            <person name="Lawson H.A."/>
            <person name="Marklein A."/>
            <person name="Nielsen R."/>
            <person name="Vallender E.J."/>
            <person name="Clark A.G."/>
            <person name="Ferguson B."/>
            <person name="Hernandez R.D."/>
            <person name="Hirani K."/>
            <person name="Kehrer-Sawatzki H."/>
            <person name="Kolb J."/>
            <person name="Patil S."/>
            <person name="Pu L.-L."/>
            <person name="Ren Y."/>
            <person name="Smith D.G."/>
            <person name="Wheeler D.A."/>
            <person name="Schenck I."/>
            <person name="Ball E.V."/>
            <person name="Chen R."/>
            <person name="Cooper D.N."/>
            <person name="Giardine B."/>
            <person name="Hsu F."/>
            <person name="Kent W.J."/>
            <person name="Lesk A."/>
            <person name="Nelson D.L."/>
            <person name="O'brien W.E."/>
            <person name="Pruefer K."/>
            <person name="Stenson P.D."/>
            <person name="Wallace J.C."/>
            <person name="Ke H."/>
            <person name="Liu X.-M."/>
            <person name="Wang P."/>
            <person name="Xiang A.P."/>
            <person name="Yang F."/>
            <person name="Barber G.P."/>
            <person name="Haussler D."/>
            <person name="Karolchik D."/>
            <person name="Kern A.D."/>
            <person name="Kuhn R.M."/>
            <person name="Smith K.E."/>
            <person name="Zwieg A.S."/>
        </authorList>
    </citation>
    <scope>NUCLEOTIDE SEQUENCE [LARGE SCALE GENOMIC DNA]</scope>
    <source>
        <strain evidence="2">17573</strain>
    </source>
</reference>
<dbReference type="Proteomes" id="UP000006718">
    <property type="component" value="Chromosome 9"/>
</dbReference>